<evidence type="ECO:0000313" key="5">
    <source>
        <dbReference type="EMBL" id="CUU85766.1"/>
    </source>
</evidence>
<dbReference type="PROSITE" id="PS51318">
    <property type="entry name" value="TAT"/>
    <property type="match status" value="1"/>
</dbReference>
<gene>
    <name evidence="6" type="ORF">CDQ78_02625</name>
    <name evidence="4" type="ORF">ERS686654_00865</name>
    <name evidence="3" type="ORF">ERS739220_00357</name>
    <name evidence="5" type="ORF">ERS739223_01211</name>
</gene>
<evidence type="ECO:0000313" key="3">
    <source>
        <dbReference type="EMBL" id="CUU71711.1"/>
    </source>
</evidence>
<dbReference type="Proteomes" id="UP000052245">
    <property type="component" value="Unassembled WGS sequence"/>
</dbReference>
<feature type="chain" id="PRO_5014239482" evidence="2">
    <location>
        <begin position="30"/>
        <end position="68"/>
    </location>
</feature>
<evidence type="ECO:0000256" key="1">
    <source>
        <dbReference type="ARBA" id="ARBA00022505"/>
    </source>
</evidence>
<organism evidence="5 8">
    <name type="scientific">Campylobacter hyointestinalis subsp. hyointestinalis</name>
    <dbReference type="NCBI Taxonomy" id="91352"/>
    <lineage>
        <taxon>Bacteria</taxon>
        <taxon>Pseudomonadati</taxon>
        <taxon>Campylobacterota</taxon>
        <taxon>Epsilonproteobacteria</taxon>
        <taxon>Campylobacterales</taxon>
        <taxon>Campylobacteraceae</taxon>
        <taxon>Campylobacter</taxon>
    </lineage>
</organism>
<protein>
    <submittedName>
        <fullName evidence="5">Tat domain protein</fullName>
    </submittedName>
    <submittedName>
        <fullName evidence="6">Tat pathway signal protein</fullName>
    </submittedName>
</protein>
<dbReference type="InterPro" id="IPR006311">
    <property type="entry name" value="TAT_signal"/>
</dbReference>
<evidence type="ECO:0000313" key="8">
    <source>
        <dbReference type="Proteomes" id="UP000052245"/>
    </source>
</evidence>
<dbReference type="NCBIfam" id="TIGR01409">
    <property type="entry name" value="TAT_signal_seq"/>
    <property type="match status" value="1"/>
</dbReference>
<reference evidence="6 10" key="2">
    <citation type="submission" date="2017-06" db="EMBL/GenBank/DDBJ databases">
        <title>Updating the genomic taxonomy and epidemiology of Campylobacter hyointestinalis; discovery in New Zealand farmed ruminants.</title>
        <authorList>
            <person name="Wilkinson D.A."/>
            <person name="Fayaz A."/>
            <person name="Biggs P.J."/>
            <person name="Midwinter A.C."/>
        </authorList>
    </citation>
    <scope>NUCLEOTIDE SEQUENCE [LARGE SCALE GENOMIC DNA]</scope>
    <source>
        <strain evidence="6 10">S1614a</strain>
    </source>
</reference>
<dbReference type="EMBL" id="FAUW01000001">
    <property type="protein sequence ID" value="CUU71711.1"/>
    <property type="molecule type" value="Genomic_DNA"/>
</dbReference>
<evidence type="ECO:0000313" key="6">
    <source>
        <dbReference type="EMBL" id="PPB72471.1"/>
    </source>
</evidence>
<evidence type="ECO:0000313" key="9">
    <source>
        <dbReference type="Proteomes" id="UP000052257"/>
    </source>
</evidence>
<dbReference type="RefSeq" id="WP_034961936.1">
    <property type="nucleotide sequence ID" value="NZ_CBCRTP010000008.1"/>
</dbReference>
<evidence type="ECO:0000313" key="10">
    <source>
        <dbReference type="Proteomes" id="UP000239685"/>
    </source>
</evidence>
<dbReference type="EMBL" id="FAVB01000002">
    <property type="protein sequence ID" value="CUU77496.1"/>
    <property type="molecule type" value="Genomic_DNA"/>
</dbReference>
<dbReference type="EMBL" id="NIQP01000002">
    <property type="protein sequence ID" value="PPB72471.1"/>
    <property type="molecule type" value="Genomic_DNA"/>
</dbReference>
<sequence>MENRRDFLKKALKIGAIAGAGVAATSALASSKAYSDADSNGVVRGKTKKKEVLYWQSEAWSKYYKIAY</sequence>
<keyword evidence="7" id="KW-1185">Reference proteome</keyword>
<keyword evidence="2" id="KW-0732">Signal</keyword>
<dbReference type="Proteomes" id="UP000052257">
    <property type="component" value="Unassembled WGS sequence"/>
</dbReference>
<dbReference type="InterPro" id="IPR019546">
    <property type="entry name" value="TAT_signal_bac_arc"/>
</dbReference>
<dbReference type="EMBL" id="FAVC01000002">
    <property type="protein sequence ID" value="CUU85766.1"/>
    <property type="molecule type" value="Genomic_DNA"/>
</dbReference>
<dbReference type="GeneID" id="56509329"/>
<proteinExistence type="predicted"/>
<accession>A0A0S4RTW5</accession>
<dbReference type="Proteomes" id="UP000239685">
    <property type="component" value="Unassembled WGS sequence"/>
</dbReference>
<reference evidence="7 8" key="1">
    <citation type="submission" date="2015-11" db="EMBL/GenBank/DDBJ databases">
        <authorList>
            <consortium name="Pathogen Informatics"/>
        </authorList>
    </citation>
    <scope>NUCLEOTIDE SEQUENCE [LARGE SCALE GENOMIC DNA]</scope>
    <source>
        <strain evidence="4 7">006A-0059</strain>
        <strain evidence="3 9">006A-0191</strain>
        <strain evidence="5 8">007A-0283</strain>
    </source>
</reference>
<feature type="signal peptide" evidence="2">
    <location>
        <begin position="1"/>
        <end position="29"/>
    </location>
</feature>
<keyword evidence="1" id="KW-0500">Molybdenum</keyword>
<accession>A0A2S5J7M7</accession>
<evidence type="ECO:0000313" key="4">
    <source>
        <dbReference type="EMBL" id="CUU77496.1"/>
    </source>
</evidence>
<evidence type="ECO:0000256" key="2">
    <source>
        <dbReference type="SAM" id="SignalP"/>
    </source>
</evidence>
<name>A0A2S5J7M7_CAMHY</name>
<dbReference type="Proteomes" id="UP000052237">
    <property type="component" value="Unassembled WGS sequence"/>
</dbReference>
<comment type="caution">
    <text evidence="5">The sequence shown here is derived from an EMBL/GenBank/DDBJ whole genome shotgun (WGS) entry which is preliminary data.</text>
</comment>
<evidence type="ECO:0000313" key="7">
    <source>
        <dbReference type="Proteomes" id="UP000052237"/>
    </source>
</evidence>
<dbReference type="AlphaFoldDB" id="A0A2S5J7M7"/>